<keyword evidence="1" id="KW-0472">Membrane</keyword>
<feature type="transmembrane region" description="Helical" evidence="1">
    <location>
        <begin position="126"/>
        <end position="147"/>
    </location>
</feature>
<proteinExistence type="predicted"/>
<protein>
    <submittedName>
        <fullName evidence="2">ABC-2 family transporter protein</fullName>
    </submittedName>
</protein>
<keyword evidence="1" id="KW-0812">Transmembrane</keyword>
<dbReference type="RefSeq" id="WP_126169276.1">
    <property type="nucleotide sequence ID" value="NZ_CP020373.1"/>
</dbReference>
<feature type="transmembrane region" description="Helical" evidence="1">
    <location>
        <begin position="39"/>
        <end position="60"/>
    </location>
</feature>
<sequence length="272" mass="29229">MTELIQERRQSWVTPQGSRAAPVMFIARLEWLQASRQRLFAISSLMLLLLGLSVCLSFSADSRLLAEPMAALKSLSALWGLALPLMALMAGFKGIAAEREAATLGLLLTQPLTDTQLLLGKWLGGVLPLLLAISLAALMTAMIYGFASDGVPAQFYPGLLRLWLGGAALTLACHLTALAISAWCTSSQSALFLGLAWLGALLFLWDLALLLALLLGAIPAALLEGLMYFNPLSLFRDFCEFGALPLWALFLQLAAAATVFRLGLIGLGRREL</sequence>
<evidence type="ECO:0000313" key="3">
    <source>
        <dbReference type="Proteomes" id="UP000278437"/>
    </source>
</evidence>
<name>A0ABM7DX79_9GAMM</name>
<dbReference type="PANTHER" id="PTHR43471">
    <property type="entry name" value="ABC TRANSPORTER PERMEASE"/>
    <property type="match status" value="1"/>
</dbReference>
<gene>
    <name evidence="2" type="ORF">STH12_04142</name>
</gene>
<dbReference type="EMBL" id="CP020373">
    <property type="protein sequence ID" value="AZQ13168.1"/>
    <property type="molecule type" value="Genomic_DNA"/>
</dbReference>
<reference evidence="3" key="1">
    <citation type="submission" date="2017-03" db="EMBL/GenBank/DDBJ databases">
        <title>Full genome sequence of a non-lethal Shewanella isolate that potentiates virulence of Vibio parahaemolyticus causing acute hepatopancreatic necrosis disease (AHPND) in shrimp.</title>
        <authorList>
            <person name="Prachumwat A."/>
            <person name="Sritunyalucksana K."/>
        </authorList>
    </citation>
    <scope>NUCLEOTIDE SEQUENCE [LARGE SCALE GENOMIC DNA]</scope>
    <source>
        <strain evidence="3">TH2012</strain>
    </source>
</reference>
<keyword evidence="3" id="KW-1185">Reference proteome</keyword>
<evidence type="ECO:0000256" key="1">
    <source>
        <dbReference type="SAM" id="Phobius"/>
    </source>
</evidence>
<dbReference type="Proteomes" id="UP000278437">
    <property type="component" value="Chromosome"/>
</dbReference>
<accession>A0ABM7DX79</accession>
<feature type="transmembrane region" description="Helical" evidence="1">
    <location>
        <begin position="243"/>
        <end position="264"/>
    </location>
</feature>
<dbReference type="Pfam" id="PF12679">
    <property type="entry name" value="ABC2_membrane_2"/>
    <property type="match status" value="1"/>
</dbReference>
<keyword evidence="1" id="KW-1133">Transmembrane helix</keyword>
<feature type="transmembrane region" description="Helical" evidence="1">
    <location>
        <begin position="159"/>
        <end position="183"/>
    </location>
</feature>
<organism evidence="2 3">
    <name type="scientific">Shewanella khirikhana</name>
    <dbReference type="NCBI Taxonomy" id="1965282"/>
    <lineage>
        <taxon>Bacteria</taxon>
        <taxon>Pseudomonadati</taxon>
        <taxon>Pseudomonadota</taxon>
        <taxon>Gammaproteobacteria</taxon>
        <taxon>Alteromonadales</taxon>
        <taxon>Shewanellaceae</taxon>
        <taxon>Shewanella</taxon>
    </lineage>
</organism>
<feature type="transmembrane region" description="Helical" evidence="1">
    <location>
        <begin position="190"/>
        <end position="223"/>
    </location>
</feature>
<evidence type="ECO:0000313" key="2">
    <source>
        <dbReference type="EMBL" id="AZQ13168.1"/>
    </source>
</evidence>
<feature type="transmembrane region" description="Helical" evidence="1">
    <location>
        <begin position="72"/>
        <end position="92"/>
    </location>
</feature>